<keyword evidence="3" id="KW-1185">Reference proteome</keyword>
<evidence type="ECO:0000313" key="3">
    <source>
        <dbReference type="Proteomes" id="UP000050525"/>
    </source>
</evidence>
<dbReference type="Proteomes" id="UP000050525">
    <property type="component" value="Unassembled WGS sequence"/>
</dbReference>
<feature type="region of interest" description="Disordered" evidence="1">
    <location>
        <begin position="1"/>
        <end position="68"/>
    </location>
</feature>
<dbReference type="AlphaFoldDB" id="A0A151NES8"/>
<protein>
    <submittedName>
        <fullName evidence="2">Uncharacterized protein</fullName>
    </submittedName>
</protein>
<proteinExistence type="predicted"/>
<feature type="compositionally biased region" description="Basic and acidic residues" evidence="1">
    <location>
        <begin position="30"/>
        <end position="56"/>
    </location>
</feature>
<dbReference type="EMBL" id="AKHW03003201">
    <property type="protein sequence ID" value="KYO35308.1"/>
    <property type="molecule type" value="Genomic_DNA"/>
</dbReference>
<reference evidence="2 3" key="1">
    <citation type="journal article" date="2012" name="Genome Biol.">
        <title>Sequencing three crocodilian genomes to illuminate the evolution of archosaurs and amniotes.</title>
        <authorList>
            <person name="St John J.A."/>
            <person name="Braun E.L."/>
            <person name="Isberg S.R."/>
            <person name="Miles L.G."/>
            <person name="Chong A.Y."/>
            <person name="Gongora J."/>
            <person name="Dalzell P."/>
            <person name="Moran C."/>
            <person name="Bed'hom B."/>
            <person name="Abzhanov A."/>
            <person name="Burgess S.C."/>
            <person name="Cooksey A.M."/>
            <person name="Castoe T.A."/>
            <person name="Crawford N.G."/>
            <person name="Densmore L.D."/>
            <person name="Drew J.C."/>
            <person name="Edwards S.V."/>
            <person name="Faircloth B.C."/>
            <person name="Fujita M.K."/>
            <person name="Greenwold M.J."/>
            <person name="Hoffmann F.G."/>
            <person name="Howard J.M."/>
            <person name="Iguchi T."/>
            <person name="Janes D.E."/>
            <person name="Khan S.Y."/>
            <person name="Kohno S."/>
            <person name="de Koning A.J."/>
            <person name="Lance S.L."/>
            <person name="McCarthy F.M."/>
            <person name="McCormack J.E."/>
            <person name="Merchant M.E."/>
            <person name="Peterson D.G."/>
            <person name="Pollock D.D."/>
            <person name="Pourmand N."/>
            <person name="Raney B.J."/>
            <person name="Roessler K.A."/>
            <person name="Sanford J.R."/>
            <person name="Sawyer R.H."/>
            <person name="Schmidt C.J."/>
            <person name="Triplett E.W."/>
            <person name="Tuberville T.D."/>
            <person name="Venegas-Anaya M."/>
            <person name="Howard J.T."/>
            <person name="Jarvis E.D."/>
            <person name="Guillette L.J.Jr."/>
            <person name="Glenn T.C."/>
            <person name="Green R.E."/>
            <person name="Ray D.A."/>
        </authorList>
    </citation>
    <scope>NUCLEOTIDE SEQUENCE [LARGE SCALE GENOMIC DNA]</scope>
    <source>
        <strain evidence="2">KSC_2009_1</strain>
    </source>
</reference>
<accession>A0A151NES8</accession>
<gene>
    <name evidence="2" type="ORF">Y1Q_0007902</name>
</gene>
<evidence type="ECO:0000256" key="1">
    <source>
        <dbReference type="SAM" id="MobiDB-lite"/>
    </source>
</evidence>
<evidence type="ECO:0000313" key="2">
    <source>
        <dbReference type="EMBL" id="KYO35308.1"/>
    </source>
</evidence>
<name>A0A151NES8_ALLMI</name>
<feature type="compositionally biased region" description="Low complexity" evidence="1">
    <location>
        <begin position="17"/>
        <end position="29"/>
    </location>
</feature>
<organism evidence="2 3">
    <name type="scientific">Alligator mississippiensis</name>
    <name type="common">American alligator</name>
    <dbReference type="NCBI Taxonomy" id="8496"/>
    <lineage>
        <taxon>Eukaryota</taxon>
        <taxon>Metazoa</taxon>
        <taxon>Chordata</taxon>
        <taxon>Craniata</taxon>
        <taxon>Vertebrata</taxon>
        <taxon>Euteleostomi</taxon>
        <taxon>Archelosauria</taxon>
        <taxon>Archosauria</taxon>
        <taxon>Crocodylia</taxon>
        <taxon>Alligatoridae</taxon>
        <taxon>Alligatorinae</taxon>
        <taxon>Alligator</taxon>
    </lineage>
</organism>
<sequence>MEKELSIQGITRQTWRGSSPLESSLGSPLHSEEDPRQLNRDGNEMFEEERSGEGRSERHHKKEACQNS</sequence>
<comment type="caution">
    <text evidence="2">The sequence shown here is derived from an EMBL/GenBank/DDBJ whole genome shotgun (WGS) entry which is preliminary data.</text>
</comment>